<evidence type="ECO:0000256" key="1">
    <source>
        <dbReference type="SAM" id="MobiDB-lite"/>
    </source>
</evidence>
<feature type="region of interest" description="Disordered" evidence="1">
    <location>
        <begin position="53"/>
        <end position="88"/>
    </location>
</feature>
<feature type="compositionally biased region" description="Pro residues" evidence="1">
    <location>
        <begin position="261"/>
        <end position="280"/>
    </location>
</feature>
<feature type="compositionally biased region" description="Polar residues" evidence="1">
    <location>
        <begin position="729"/>
        <end position="740"/>
    </location>
</feature>
<evidence type="ECO:0000313" key="3">
    <source>
        <dbReference type="Proteomes" id="UP000799438"/>
    </source>
</evidence>
<feature type="compositionally biased region" description="Low complexity" evidence="1">
    <location>
        <begin position="645"/>
        <end position="654"/>
    </location>
</feature>
<evidence type="ECO:0000313" key="2">
    <source>
        <dbReference type="EMBL" id="KAF2141744.1"/>
    </source>
</evidence>
<feature type="compositionally biased region" description="Low complexity" evidence="1">
    <location>
        <begin position="207"/>
        <end position="231"/>
    </location>
</feature>
<name>A0A6A6BEP6_9PEZI</name>
<feature type="region of interest" description="Disordered" evidence="1">
    <location>
        <begin position="632"/>
        <end position="775"/>
    </location>
</feature>
<feature type="compositionally biased region" description="Acidic residues" evidence="1">
    <location>
        <begin position="745"/>
        <end position="757"/>
    </location>
</feature>
<dbReference type="EMBL" id="ML995486">
    <property type="protein sequence ID" value="KAF2141744.1"/>
    <property type="molecule type" value="Genomic_DNA"/>
</dbReference>
<gene>
    <name evidence="2" type="ORF">K452DRAFT_33313</name>
</gene>
<dbReference type="RefSeq" id="XP_033397456.1">
    <property type="nucleotide sequence ID" value="XM_033545166.1"/>
</dbReference>
<sequence>MASLSMASMSIAEIGAVYKALGRSEAQCEYEQHESTKLRATNDRLLELLLSTQQGQAGQQSQQQQFQPSQQQQAPQQHQQARATTSNVATTTALTEQVAADHVRILKLEKELSATMEQRDQFKQLAQLGAAQGHQPLPRSHQPTQSYGQSYGASPPGRPAVGLGHPGAATPGQPQHEDLLCDFEEAVPVSIPEAGNDRDGYPEAEWQTQQPRPSGQQQASTSATAATGAPAERPAFKRYFQDDEPVRASGSTPAADTTPSAPRPNPPPPPPPTSSAPPTAPANVTETRTAPFRRTSDVYPYPRHHFPRDRASFYGPPRRGLPPPPPGRAHPSYADVEAPADVPSFNSGAGTFVPGFSEAWYDEATVPRGRARERSRLSPVDSGKGKEDETDEGDGDDDGSSSGEEEGSAAGEGVRRKNRDSVAFTPAPDARDKTLRTAVLTNLPHAPTTAKDFLAAATSGANAETTGFVVAARVLATGPVSGSLSAVVEFLSAESAASFVSRFGDSKAAAAAGPAATLLTTPTHPLGAALLRAIVREGATRALSVPAEAVAKTQALHGVLATIGKGTEQGESAASGDTTVMFESVAAARAAREALIKNHAVKSSEAMFVGEEIEVAVQDVKDARAALENADVEGGRTVVPPPPAAVNAAATSAADDTDDRIIAKSSTDGDGKKANDEEKEPEDGEIKEIPESPHLISLPSSPTPPARPTTTAATTTSSPPTAMQSPSARPQQGTTTTHYRTPTVADDDASDSDEDSDVVSYASSPRRPLARDERDRQRLAAAQGLGRSRWALDY</sequence>
<accession>A0A6A6BEP6</accession>
<feature type="compositionally biased region" description="Pro residues" evidence="1">
    <location>
        <begin position="319"/>
        <end position="328"/>
    </location>
</feature>
<feature type="compositionally biased region" description="Polar residues" evidence="1">
    <location>
        <begin position="141"/>
        <end position="152"/>
    </location>
</feature>
<feature type="region of interest" description="Disordered" evidence="1">
    <location>
        <begin position="130"/>
        <end position="175"/>
    </location>
</feature>
<feature type="compositionally biased region" description="Acidic residues" evidence="1">
    <location>
        <begin position="388"/>
        <end position="407"/>
    </location>
</feature>
<proteinExistence type="predicted"/>
<feature type="region of interest" description="Disordered" evidence="1">
    <location>
        <begin position="191"/>
        <end position="342"/>
    </location>
</feature>
<dbReference type="AlphaFoldDB" id="A0A6A6BEP6"/>
<keyword evidence="3" id="KW-1185">Reference proteome</keyword>
<dbReference type="GeneID" id="54302664"/>
<protein>
    <submittedName>
        <fullName evidence="2">Uncharacterized protein</fullName>
    </submittedName>
</protein>
<feature type="compositionally biased region" description="Low complexity" evidence="1">
    <location>
        <begin position="708"/>
        <end position="728"/>
    </location>
</feature>
<feature type="region of interest" description="Disordered" evidence="1">
    <location>
        <begin position="364"/>
        <end position="430"/>
    </location>
</feature>
<dbReference type="Proteomes" id="UP000799438">
    <property type="component" value="Unassembled WGS sequence"/>
</dbReference>
<organism evidence="2 3">
    <name type="scientific">Aplosporella prunicola CBS 121167</name>
    <dbReference type="NCBI Taxonomy" id="1176127"/>
    <lineage>
        <taxon>Eukaryota</taxon>
        <taxon>Fungi</taxon>
        <taxon>Dikarya</taxon>
        <taxon>Ascomycota</taxon>
        <taxon>Pezizomycotina</taxon>
        <taxon>Dothideomycetes</taxon>
        <taxon>Dothideomycetes incertae sedis</taxon>
        <taxon>Botryosphaeriales</taxon>
        <taxon>Aplosporellaceae</taxon>
        <taxon>Aplosporella</taxon>
    </lineage>
</organism>
<reference evidence="2" key="1">
    <citation type="journal article" date="2020" name="Stud. Mycol.">
        <title>101 Dothideomycetes genomes: a test case for predicting lifestyles and emergence of pathogens.</title>
        <authorList>
            <person name="Haridas S."/>
            <person name="Albert R."/>
            <person name="Binder M."/>
            <person name="Bloem J."/>
            <person name="Labutti K."/>
            <person name="Salamov A."/>
            <person name="Andreopoulos B."/>
            <person name="Baker S."/>
            <person name="Barry K."/>
            <person name="Bills G."/>
            <person name="Bluhm B."/>
            <person name="Cannon C."/>
            <person name="Castanera R."/>
            <person name="Culley D."/>
            <person name="Daum C."/>
            <person name="Ezra D."/>
            <person name="Gonzalez J."/>
            <person name="Henrissat B."/>
            <person name="Kuo A."/>
            <person name="Liang C."/>
            <person name="Lipzen A."/>
            <person name="Lutzoni F."/>
            <person name="Magnuson J."/>
            <person name="Mondo S."/>
            <person name="Nolan M."/>
            <person name="Ohm R."/>
            <person name="Pangilinan J."/>
            <person name="Park H.-J."/>
            <person name="Ramirez L."/>
            <person name="Alfaro M."/>
            <person name="Sun H."/>
            <person name="Tritt A."/>
            <person name="Yoshinaga Y."/>
            <person name="Zwiers L.-H."/>
            <person name="Turgeon B."/>
            <person name="Goodwin S."/>
            <person name="Spatafora J."/>
            <person name="Crous P."/>
            <person name="Grigoriev I."/>
        </authorList>
    </citation>
    <scope>NUCLEOTIDE SEQUENCE</scope>
    <source>
        <strain evidence="2">CBS 121167</strain>
    </source>
</reference>
<feature type="compositionally biased region" description="Basic and acidic residues" evidence="1">
    <location>
        <begin position="659"/>
        <end position="676"/>
    </location>
</feature>